<dbReference type="EMBL" id="PQVF01000001">
    <property type="protein sequence ID" value="POY38995.1"/>
    <property type="molecule type" value="Genomic_DNA"/>
</dbReference>
<organism evidence="2 3">
    <name type="scientific">Solitalea longa</name>
    <dbReference type="NCBI Taxonomy" id="2079460"/>
    <lineage>
        <taxon>Bacteria</taxon>
        <taxon>Pseudomonadati</taxon>
        <taxon>Bacteroidota</taxon>
        <taxon>Sphingobacteriia</taxon>
        <taxon>Sphingobacteriales</taxon>
        <taxon>Sphingobacteriaceae</taxon>
        <taxon>Solitalea</taxon>
    </lineage>
</organism>
<accession>A0A2S5A8V8</accession>
<keyword evidence="3" id="KW-1185">Reference proteome</keyword>
<comment type="caution">
    <text evidence="2">The sequence shown here is derived from an EMBL/GenBank/DDBJ whole genome shotgun (WGS) entry which is preliminary data.</text>
</comment>
<feature type="signal peptide" evidence="1">
    <location>
        <begin position="1"/>
        <end position="21"/>
    </location>
</feature>
<dbReference type="OrthoDB" id="9790776at2"/>
<proteinExistence type="predicted"/>
<protein>
    <recommendedName>
        <fullName evidence="4">LptE family protein</fullName>
    </recommendedName>
</protein>
<dbReference type="PROSITE" id="PS51257">
    <property type="entry name" value="PROKAR_LIPOPROTEIN"/>
    <property type="match status" value="1"/>
</dbReference>
<dbReference type="Proteomes" id="UP000236893">
    <property type="component" value="Unassembled WGS sequence"/>
</dbReference>
<evidence type="ECO:0000256" key="1">
    <source>
        <dbReference type="SAM" id="SignalP"/>
    </source>
</evidence>
<gene>
    <name evidence="2" type="ORF">C3K47_00400</name>
</gene>
<dbReference type="GO" id="GO:0019867">
    <property type="term" value="C:outer membrane"/>
    <property type="evidence" value="ECO:0007669"/>
    <property type="project" value="InterPro"/>
</dbReference>
<sequence length="170" mass="19146">MKKIVYLIAFTLFAHSLSGCYSFTGTSIPLSVKTYSVQFFENRAPLVDPTLSQKFTESLKDRISRQSPLALTKGFGDVNFEGTITGYRVEPVAFSSTGETGSAEQNRLTITVQVKCTNTKDEKQSFEQSFSQFENFSKTQNLSGVFQIELNQLIIDKLTTDIYNRAFSNW</sequence>
<dbReference type="Pfam" id="PF04390">
    <property type="entry name" value="LptE"/>
    <property type="match status" value="1"/>
</dbReference>
<evidence type="ECO:0000313" key="3">
    <source>
        <dbReference type="Proteomes" id="UP000236893"/>
    </source>
</evidence>
<name>A0A2S5A8V8_9SPHI</name>
<dbReference type="RefSeq" id="WP_103787097.1">
    <property type="nucleotide sequence ID" value="NZ_PQVF01000001.1"/>
</dbReference>
<evidence type="ECO:0008006" key="4">
    <source>
        <dbReference type="Google" id="ProtNLM"/>
    </source>
</evidence>
<dbReference type="AlphaFoldDB" id="A0A2S5A8V8"/>
<evidence type="ECO:0000313" key="2">
    <source>
        <dbReference type="EMBL" id="POY38995.1"/>
    </source>
</evidence>
<dbReference type="InterPro" id="IPR007485">
    <property type="entry name" value="LPS_assembly_LptE"/>
</dbReference>
<keyword evidence="1" id="KW-0732">Signal</keyword>
<dbReference type="GO" id="GO:0043165">
    <property type="term" value="P:Gram-negative-bacterium-type cell outer membrane assembly"/>
    <property type="evidence" value="ECO:0007669"/>
    <property type="project" value="InterPro"/>
</dbReference>
<feature type="chain" id="PRO_5015734131" description="LptE family protein" evidence="1">
    <location>
        <begin position="22"/>
        <end position="170"/>
    </location>
</feature>
<reference evidence="2 3" key="1">
    <citation type="submission" date="2018-01" db="EMBL/GenBank/DDBJ databases">
        <authorList>
            <person name="Gaut B.S."/>
            <person name="Morton B.R."/>
            <person name="Clegg M.T."/>
            <person name="Duvall M.R."/>
        </authorList>
    </citation>
    <scope>NUCLEOTIDE SEQUENCE [LARGE SCALE GENOMIC DNA]</scope>
    <source>
        <strain evidence="2 3">HR-AV</strain>
    </source>
</reference>